<name>A0A9X1NFM0_9ACTN</name>
<dbReference type="EMBL" id="JAJOMB010000010">
    <property type="protein sequence ID" value="MCD5313004.1"/>
    <property type="molecule type" value="Genomic_DNA"/>
</dbReference>
<evidence type="ECO:0000313" key="2">
    <source>
        <dbReference type="Proteomes" id="UP001138997"/>
    </source>
</evidence>
<keyword evidence="2" id="KW-1185">Reference proteome</keyword>
<dbReference type="AlphaFoldDB" id="A0A9X1NFM0"/>
<proteinExistence type="predicted"/>
<gene>
    <name evidence="1" type="ORF">LR394_19015</name>
</gene>
<reference evidence="1" key="1">
    <citation type="submission" date="2021-11" db="EMBL/GenBank/DDBJ databases">
        <title>Streptomyces corallinus and Kineosporia corallina sp. nov., two new coral-derived marine actinobacteria.</title>
        <authorList>
            <person name="Buangrab K."/>
            <person name="Sutthacheep M."/>
            <person name="Yeemin T."/>
            <person name="Harunari E."/>
            <person name="Igarashi Y."/>
            <person name="Sripreechasak P."/>
            <person name="Kanchanasin P."/>
            <person name="Tanasupawat S."/>
            <person name="Phongsopitanun W."/>
        </authorList>
    </citation>
    <scope>NUCLEOTIDE SEQUENCE</scope>
    <source>
        <strain evidence="1">JCM 31032</strain>
    </source>
</reference>
<comment type="caution">
    <text evidence="1">The sequence shown here is derived from an EMBL/GenBank/DDBJ whole genome shotgun (WGS) entry which is preliminary data.</text>
</comment>
<dbReference type="RefSeq" id="WP_231443799.1">
    <property type="nucleotide sequence ID" value="NZ_JAJOMB010000010.1"/>
</dbReference>
<protein>
    <submittedName>
        <fullName evidence="1">Uncharacterized protein</fullName>
    </submittedName>
</protein>
<organism evidence="1 2">
    <name type="scientific">Kineosporia babensis</name>
    <dbReference type="NCBI Taxonomy" id="499548"/>
    <lineage>
        <taxon>Bacteria</taxon>
        <taxon>Bacillati</taxon>
        <taxon>Actinomycetota</taxon>
        <taxon>Actinomycetes</taxon>
        <taxon>Kineosporiales</taxon>
        <taxon>Kineosporiaceae</taxon>
        <taxon>Kineosporia</taxon>
    </lineage>
</organism>
<evidence type="ECO:0000313" key="1">
    <source>
        <dbReference type="EMBL" id="MCD5313004.1"/>
    </source>
</evidence>
<accession>A0A9X1NFM0</accession>
<dbReference type="Proteomes" id="UP001138997">
    <property type="component" value="Unassembled WGS sequence"/>
</dbReference>
<sequence length="384" mass="42905">MSEYQYYEFQAIDRRLTEDQMRQLRDMSTRVTITPTSFVNVYHWGDLKGDPKRLVERMFDAHLYTAGWGSRQVMLKVPKRQLSLKVAEQYCDTDVASAWSHGSSVVLDLSIHPEDGADEYWNEDDQEEGILGSIVAARTDLARGDLRLLYIAWLFSADVGELEDDELEPPVPPGLGELPGSLESLISFLRIDPYLVAAAAEGSEEAPDAPGDEELADWVANLPAKTKDKMLVRLMRMEDQFLGQTLMRQFQEARKADAPAGPASRTVGDLLFRAAQLRGEGERAAAEASRRAEEERQRKAAVARGKRLDALKKQGERPWKQVDELIATSKPRQYDEAVALLVDLRDLGVREGAEAAVTERLDALGARYANRTALLRRFDAAGLG</sequence>